<gene>
    <name evidence="2" type="ORF">SBA5_110107</name>
</gene>
<evidence type="ECO:0000313" key="2">
    <source>
        <dbReference type="EMBL" id="SPE17747.1"/>
    </source>
</evidence>
<protein>
    <submittedName>
        <fullName evidence="2">Uncharacterized protein</fullName>
    </submittedName>
</protein>
<evidence type="ECO:0000313" key="3">
    <source>
        <dbReference type="Proteomes" id="UP000239735"/>
    </source>
</evidence>
<feature type="transmembrane region" description="Helical" evidence="1">
    <location>
        <begin position="20"/>
        <end position="41"/>
    </location>
</feature>
<keyword evidence="1" id="KW-0812">Transmembrane</keyword>
<proteinExistence type="predicted"/>
<keyword evidence="1" id="KW-0472">Membrane</keyword>
<evidence type="ECO:0000256" key="1">
    <source>
        <dbReference type="SAM" id="Phobius"/>
    </source>
</evidence>
<reference evidence="3" key="1">
    <citation type="submission" date="2018-02" db="EMBL/GenBank/DDBJ databases">
        <authorList>
            <person name="Hausmann B."/>
        </authorList>
    </citation>
    <scope>NUCLEOTIDE SEQUENCE [LARGE SCALE GENOMIC DNA]</scope>
    <source>
        <strain evidence="3">Peat soil MAG SbA5</strain>
    </source>
</reference>
<accession>A0A2N9L339</accession>
<name>A0A2N9L339_9BACT</name>
<sequence length="86" mass="9101">MVSPGWAFTRPGLSYSAKGLVSRILFYAVIPLGAALPRALISDLPGGFSVFRNRLAASGRCATGAWLLAPVSLPIWSCSVWGLPCH</sequence>
<dbReference type="AlphaFoldDB" id="A0A2N9L339"/>
<dbReference type="Proteomes" id="UP000239735">
    <property type="component" value="Unassembled WGS sequence"/>
</dbReference>
<feature type="transmembrane region" description="Helical" evidence="1">
    <location>
        <begin position="62"/>
        <end position="83"/>
    </location>
</feature>
<organism evidence="2 3">
    <name type="scientific">Candidatus Sulfuritelmatomonas gaucii</name>
    <dbReference type="NCBI Taxonomy" id="2043161"/>
    <lineage>
        <taxon>Bacteria</taxon>
        <taxon>Pseudomonadati</taxon>
        <taxon>Acidobacteriota</taxon>
        <taxon>Terriglobia</taxon>
        <taxon>Terriglobales</taxon>
        <taxon>Acidobacteriaceae</taxon>
        <taxon>Candidatus Sulfuritelmatomonas</taxon>
    </lineage>
</organism>
<dbReference type="EMBL" id="OKRB01000013">
    <property type="protein sequence ID" value="SPE17747.1"/>
    <property type="molecule type" value="Genomic_DNA"/>
</dbReference>
<keyword evidence="1" id="KW-1133">Transmembrane helix</keyword>